<accession>A0A420DRM1</accession>
<dbReference type="STRING" id="1443111.Z949_3371"/>
<dbReference type="EMBL" id="RAQK01000001">
    <property type="protein sequence ID" value="RKE96789.1"/>
    <property type="molecule type" value="Genomic_DNA"/>
</dbReference>
<evidence type="ECO:0000313" key="3">
    <source>
        <dbReference type="Proteomes" id="UP000284407"/>
    </source>
</evidence>
<dbReference type="GO" id="GO:0016787">
    <property type="term" value="F:hydrolase activity"/>
    <property type="evidence" value="ECO:0007669"/>
    <property type="project" value="UniProtKB-KW"/>
</dbReference>
<dbReference type="InterPro" id="IPR000073">
    <property type="entry name" value="AB_hydrolase_1"/>
</dbReference>
<gene>
    <name evidence="2" type="ORF">C8N30_1359</name>
</gene>
<dbReference type="AlphaFoldDB" id="A0A420DRM1"/>
<dbReference type="PANTHER" id="PTHR43433">
    <property type="entry name" value="HYDROLASE, ALPHA/BETA FOLD FAMILY PROTEIN"/>
    <property type="match status" value="1"/>
</dbReference>
<organism evidence="2 3">
    <name type="scientific">Sulfitobacter guttiformis</name>
    <dbReference type="NCBI Taxonomy" id="74349"/>
    <lineage>
        <taxon>Bacteria</taxon>
        <taxon>Pseudomonadati</taxon>
        <taxon>Pseudomonadota</taxon>
        <taxon>Alphaproteobacteria</taxon>
        <taxon>Rhodobacterales</taxon>
        <taxon>Roseobacteraceae</taxon>
        <taxon>Sulfitobacter</taxon>
    </lineage>
</organism>
<dbReference type="InterPro" id="IPR029058">
    <property type="entry name" value="AB_hydrolase_fold"/>
</dbReference>
<keyword evidence="2" id="KW-0378">Hydrolase</keyword>
<dbReference type="OrthoDB" id="9796770at2"/>
<dbReference type="InterPro" id="IPR050471">
    <property type="entry name" value="AB_hydrolase"/>
</dbReference>
<reference evidence="2 3" key="1">
    <citation type="submission" date="2018-09" db="EMBL/GenBank/DDBJ databases">
        <title>Genomic Encyclopedia of Archaeal and Bacterial Type Strains, Phase II (KMG-II): from individual species to whole genera.</title>
        <authorList>
            <person name="Goeker M."/>
        </authorList>
    </citation>
    <scope>NUCLEOTIDE SEQUENCE [LARGE SCALE GENOMIC DNA]</scope>
    <source>
        <strain evidence="2 3">DSM 11458</strain>
    </source>
</reference>
<name>A0A420DRM1_9RHOB</name>
<keyword evidence="3" id="KW-1185">Reference proteome</keyword>
<evidence type="ECO:0000313" key="2">
    <source>
        <dbReference type="EMBL" id="RKE96789.1"/>
    </source>
</evidence>
<dbReference type="PANTHER" id="PTHR43433:SF5">
    <property type="entry name" value="AB HYDROLASE-1 DOMAIN-CONTAINING PROTEIN"/>
    <property type="match status" value="1"/>
</dbReference>
<dbReference type="Proteomes" id="UP000284407">
    <property type="component" value="Unassembled WGS sequence"/>
</dbReference>
<proteinExistence type="predicted"/>
<feature type="domain" description="AB hydrolase-1" evidence="1">
    <location>
        <begin position="22"/>
        <end position="251"/>
    </location>
</feature>
<evidence type="ECO:0000259" key="1">
    <source>
        <dbReference type="Pfam" id="PF12697"/>
    </source>
</evidence>
<dbReference type="Gene3D" id="3.40.50.1820">
    <property type="entry name" value="alpha/beta hydrolase"/>
    <property type="match status" value="1"/>
</dbReference>
<dbReference type="SUPFAM" id="SSF53474">
    <property type="entry name" value="alpha/beta-Hydrolases"/>
    <property type="match status" value="1"/>
</dbReference>
<dbReference type="Pfam" id="PF12697">
    <property type="entry name" value="Abhydrolase_6"/>
    <property type="match status" value="1"/>
</dbReference>
<protein>
    <submittedName>
        <fullName evidence="2">Aminoacrylate hydrolase</fullName>
    </submittedName>
</protein>
<dbReference type="RefSeq" id="WP_025063722.1">
    <property type="nucleotide sequence ID" value="NZ_RAQK01000001.1"/>
</dbReference>
<sequence>MPMFERKSITLHYELSGKGPPLLLIAGMMSDSASWAPIVPLLEPHFTLIRPDNRTTGRTVPWNAPASVDLFAEDCAALLEHLDAEPAHVLGHSLGGMIGMRLACAYPARVRTLTLAAAAPLRLERNVALFKTLLAIRQSDAAPDVWLNALFPWLFSPALYDLDGAVAQAAMISLSYPHAQTSAAMAHQIAALDGYAPDAVADLPCPAQALLAADDLLLPAALAQATLGDMPVHITANAGHSIHWDAPDAVANNLRQFIALQEEKAT</sequence>
<comment type="caution">
    <text evidence="2">The sequence shown here is derived from an EMBL/GenBank/DDBJ whole genome shotgun (WGS) entry which is preliminary data.</text>
</comment>